<feature type="compositionally biased region" description="Low complexity" evidence="1">
    <location>
        <begin position="1"/>
        <end position="10"/>
    </location>
</feature>
<feature type="compositionally biased region" description="Basic and acidic residues" evidence="1">
    <location>
        <begin position="755"/>
        <end position="764"/>
    </location>
</feature>
<feature type="compositionally biased region" description="Low complexity" evidence="1">
    <location>
        <begin position="677"/>
        <end position="688"/>
    </location>
</feature>
<gene>
    <name evidence="3" type="ORF">IFR04_007795</name>
</gene>
<dbReference type="Proteomes" id="UP000664132">
    <property type="component" value="Unassembled WGS sequence"/>
</dbReference>
<keyword evidence="2" id="KW-0472">Membrane</keyword>
<feature type="transmembrane region" description="Helical" evidence="2">
    <location>
        <begin position="122"/>
        <end position="144"/>
    </location>
</feature>
<evidence type="ECO:0000313" key="4">
    <source>
        <dbReference type="Proteomes" id="UP000664132"/>
    </source>
</evidence>
<dbReference type="Pfam" id="PF11374">
    <property type="entry name" value="DUF3176"/>
    <property type="match status" value="1"/>
</dbReference>
<proteinExistence type="predicted"/>
<keyword evidence="2" id="KW-1133">Transmembrane helix</keyword>
<dbReference type="PANTHER" id="PTHR35394:SF5">
    <property type="entry name" value="DUF3176 DOMAIN-CONTAINING PROTEIN"/>
    <property type="match status" value="1"/>
</dbReference>
<comment type="caution">
    <text evidence="3">The sequence shown here is derived from an EMBL/GenBank/DDBJ whole genome shotgun (WGS) entry which is preliminary data.</text>
</comment>
<accession>A0A8H7THQ5</accession>
<dbReference type="OrthoDB" id="5376804at2759"/>
<evidence type="ECO:0000313" key="3">
    <source>
        <dbReference type="EMBL" id="KAG4419103.1"/>
    </source>
</evidence>
<reference evidence="3" key="1">
    <citation type="submission" date="2021-02" db="EMBL/GenBank/DDBJ databases">
        <title>Genome sequence Cadophora malorum strain M34.</title>
        <authorList>
            <person name="Stefanovic E."/>
            <person name="Vu D."/>
            <person name="Scully C."/>
            <person name="Dijksterhuis J."/>
            <person name="Roader J."/>
            <person name="Houbraken J."/>
        </authorList>
    </citation>
    <scope>NUCLEOTIDE SEQUENCE</scope>
    <source>
        <strain evidence="3">M34</strain>
    </source>
</reference>
<dbReference type="AlphaFoldDB" id="A0A8H7THQ5"/>
<sequence>MASSSQYGSPGFPPGYSPYNTYQSTGQWGSSPSPQYQQDFPKRPLSGRPPSKNSLQPLIHDYGPTPPYINPSPSAFSRFMTFVFNWWLCILSILVSLVSIAIITILLFFINNRTIPTLPLNIALNTYISFFATISKASMVFAVAESISQLKWLWFRKPRTLHDIEIFDDASRGPMGALRLVFKMQARRLAAVGGLVTVLSVVMEPFTQQVVAYRQREVVVGRANVGRALAYDAGLSLDTLGSGLLIGPEWGMKAAIYDGIFTPEKIEDLVPICSSGNCTFPPFESLAFCSKCLDVSQDVVINNPPAYPNDLTGQQQINYTVPGGGIVGFTALFEEGNLAKGPAFVSSSALPDDLPKRILDIQNPVLALAILQFPHVRPRIADGNYYSSLPIAHECALYFCINTYNVSVTNSKANTTILSSWTSDTGTPTVGAALTGMDGTPDAVLEPSDDYSTSNHTYQIPAGSLANLKAWLDVSMQGSMNTSFSTVDRTQWVNDDIQALNKTTDWSFLMNALATSMTAYIRNSGNPDAVTEVQGLAYQNETFVHVQWIWMALPGGLVAISTVFLCATMFRSERKRAMAWKSSSLALLFHGLEGVGGGAGEGVNRMRVVAKRTRVVLSRGEDGEWKLISRIVDASPAITLSDTPEEASDSQPRGVELAQSGCKLGVTRPSSPPPNYPVSEPSEPSGSSPRPPPFSSLYISTEEAVEAYKTAVTEAGASASVPAYSPAACESHQASASSQDVDVVAQTKSCLPQDTKGESSKKDDDSEPPPAYSEGSSPLESFTYLMAAAGGAASILTQVQQGGPPPINTLGDVGADENITMDLRGQRFTLSRDELLTLPEFVLLSLFPNGLLPDGHMNTYQEGDAFQVDYDPASLQYMLEFFRNVAQTIPSGSNSPSAGPDADTVPIEPMTGSAREMLQDRAGIIVLREDLDFYVIPPRPDIEQPEMIEVKRSAGKALLKQDGIFSGLRRSEETGTTEQHLIEMLTAGGFNHDDHWGHRANEPNKAVICSLALARLRTDIRGGEMGNNAVGMAQKLLLFWRKPARRCWWEGVELENVDGVDGKLKVWIRRVWTLEMSVIGLR</sequence>
<name>A0A8H7THQ5_9HELO</name>
<evidence type="ECO:0000256" key="1">
    <source>
        <dbReference type="SAM" id="MobiDB-lite"/>
    </source>
</evidence>
<dbReference type="InterPro" id="IPR021514">
    <property type="entry name" value="DUF3176"/>
</dbReference>
<keyword evidence="2" id="KW-0812">Transmembrane</keyword>
<feature type="region of interest" description="Disordered" evidence="1">
    <location>
        <begin position="1"/>
        <end position="48"/>
    </location>
</feature>
<organism evidence="3 4">
    <name type="scientific">Cadophora malorum</name>
    <dbReference type="NCBI Taxonomy" id="108018"/>
    <lineage>
        <taxon>Eukaryota</taxon>
        <taxon>Fungi</taxon>
        <taxon>Dikarya</taxon>
        <taxon>Ascomycota</taxon>
        <taxon>Pezizomycotina</taxon>
        <taxon>Leotiomycetes</taxon>
        <taxon>Helotiales</taxon>
        <taxon>Ploettnerulaceae</taxon>
        <taxon>Cadophora</taxon>
    </lineage>
</organism>
<dbReference type="EMBL" id="JAFJYH010000113">
    <property type="protein sequence ID" value="KAG4419103.1"/>
    <property type="molecule type" value="Genomic_DNA"/>
</dbReference>
<feature type="region of interest" description="Disordered" evidence="1">
    <location>
        <begin position="750"/>
        <end position="777"/>
    </location>
</feature>
<feature type="transmembrane region" description="Helical" evidence="2">
    <location>
        <begin position="86"/>
        <end position="110"/>
    </location>
</feature>
<keyword evidence="4" id="KW-1185">Reference proteome</keyword>
<feature type="region of interest" description="Disordered" evidence="1">
    <location>
        <begin position="663"/>
        <end position="696"/>
    </location>
</feature>
<evidence type="ECO:0000256" key="2">
    <source>
        <dbReference type="SAM" id="Phobius"/>
    </source>
</evidence>
<feature type="compositionally biased region" description="Polar residues" evidence="1">
    <location>
        <begin position="20"/>
        <end position="38"/>
    </location>
</feature>
<dbReference type="SUPFAM" id="SSF54695">
    <property type="entry name" value="POZ domain"/>
    <property type="match status" value="1"/>
</dbReference>
<dbReference type="PANTHER" id="PTHR35394">
    <property type="entry name" value="DUF3176 DOMAIN-CONTAINING PROTEIN"/>
    <property type="match status" value="1"/>
</dbReference>
<protein>
    <submittedName>
        <fullName evidence="3">Uncharacterized protein</fullName>
    </submittedName>
</protein>
<dbReference type="InterPro" id="IPR011333">
    <property type="entry name" value="SKP1/BTB/POZ_sf"/>
</dbReference>